<dbReference type="SMART" id="SM00962">
    <property type="entry name" value="SRP54"/>
    <property type="match status" value="1"/>
</dbReference>
<dbReference type="InterPro" id="IPR011012">
    <property type="entry name" value="Longin-like_dom_sf"/>
</dbReference>
<feature type="compositionally biased region" description="Low complexity" evidence="8">
    <location>
        <begin position="142"/>
        <end position="165"/>
    </location>
</feature>
<dbReference type="AlphaFoldDB" id="A0AAV9J0B7"/>
<dbReference type="InterPro" id="IPR027417">
    <property type="entry name" value="P-loop_NTPase"/>
</dbReference>
<reference evidence="10 11" key="1">
    <citation type="submission" date="2022-07" db="EMBL/GenBank/DDBJ databases">
        <title>Genome-wide signatures of adaptation to extreme environments.</title>
        <authorList>
            <person name="Cho C.H."/>
            <person name="Yoon H.S."/>
        </authorList>
    </citation>
    <scope>NUCLEOTIDE SEQUENCE [LARGE SCALE GENOMIC DNA]</scope>
    <source>
        <strain evidence="10 11">DBV 063 E5</strain>
    </source>
</reference>
<dbReference type="EMBL" id="JANCYW010000014">
    <property type="protein sequence ID" value="KAK4537731.1"/>
    <property type="molecule type" value="Genomic_DNA"/>
</dbReference>
<dbReference type="GO" id="GO:0005047">
    <property type="term" value="F:signal recognition particle binding"/>
    <property type="evidence" value="ECO:0007669"/>
    <property type="project" value="TreeGrafter"/>
</dbReference>
<dbReference type="Pfam" id="PF02881">
    <property type="entry name" value="SRP54_N"/>
    <property type="match status" value="1"/>
</dbReference>
<feature type="region of interest" description="Disordered" evidence="8">
    <location>
        <begin position="121"/>
        <end position="182"/>
    </location>
</feature>
<gene>
    <name evidence="10" type="ORF">CDCA_CDCA14G3756</name>
</gene>
<dbReference type="GO" id="GO:0005789">
    <property type="term" value="C:endoplasmic reticulum membrane"/>
    <property type="evidence" value="ECO:0007669"/>
    <property type="project" value="UniProtKB-SubCell"/>
</dbReference>
<dbReference type="SUPFAM" id="SSF52540">
    <property type="entry name" value="P-loop containing nucleoside triphosphate hydrolases"/>
    <property type="match status" value="1"/>
</dbReference>
<evidence type="ECO:0000313" key="10">
    <source>
        <dbReference type="EMBL" id="KAK4537731.1"/>
    </source>
</evidence>
<dbReference type="PROSITE" id="PS00300">
    <property type="entry name" value="SRP54"/>
    <property type="match status" value="1"/>
</dbReference>
<evidence type="ECO:0000256" key="2">
    <source>
        <dbReference type="ARBA" id="ARBA00008531"/>
    </source>
</evidence>
<feature type="region of interest" description="Disordered" evidence="8">
    <location>
        <begin position="239"/>
        <end position="260"/>
    </location>
</feature>
<evidence type="ECO:0000256" key="8">
    <source>
        <dbReference type="SAM" id="MobiDB-lite"/>
    </source>
</evidence>
<proteinExistence type="inferred from homology"/>
<evidence type="ECO:0000256" key="3">
    <source>
        <dbReference type="ARBA" id="ARBA00022741"/>
    </source>
</evidence>
<feature type="compositionally biased region" description="Basic residues" evidence="8">
    <location>
        <begin position="166"/>
        <end position="175"/>
    </location>
</feature>
<keyword evidence="3" id="KW-0547">Nucleotide-binding</keyword>
<comment type="caution">
    <text evidence="10">The sequence shown here is derived from an EMBL/GenBank/DDBJ whole genome shotgun (WGS) entry which is preliminary data.</text>
</comment>
<dbReference type="PANTHER" id="PTHR43134:SF1">
    <property type="entry name" value="SIGNAL RECOGNITION PARTICLE RECEPTOR SUBUNIT ALPHA"/>
    <property type="match status" value="1"/>
</dbReference>
<sequence length="584" mass="63584">MFEHCESSAVADAAVWEELERLVRSVLLEERAGERGARLDATGGSVWRWRLVNECDAVMAVRASKYMVLEQVERVLDRARRCFVERYAHRCREGVRDEGVFDDFREDVAKLLAPQSETVQVAAEASGSGGATAVESTDRRVTPAAAPPDRVPRASAAAAAKNKPAAQHRVRRKEARKWDTSAATAEELQALDYSTTSKASATTPASNTDDSEALRQARARYLEAAPSPASAALDALVDDADEPEDATEEERPAAGDAATSKPAAGLLSYFSQWMGNRPLSREDLQAPLTHFREKLIAKNVAPPVAEALTRSVAAKLEGKRLDAFTVRSMVRTALQEALSRTLTPRQTQELVDAIRQRAAAPDMAAANGTTTTVRHRRPYIMVFVGVNGVGKSTTLAKVCHYLQSHGLTVFIAACDTFRAGAVEQLRIHARCLGVELYDRGYGKDSASVATEAIRQAQEHGADVVLVDTAGRMQNNEPLMRALAKLVTHARPDRVLFVGEALVGNEAVDQLQKFQQALVDFQPAKPPRCIDGIVLTKFDTVDDKVGAAVSMVYTTAQPIVFVGVGQTYRDLRPMDVSLLVRALLR</sequence>
<dbReference type="Gene3D" id="3.40.50.300">
    <property type="entry name" value="P-loop containing nucleotide triphosphate hydrolases"/>
    <property type="match status" value="1"/>
</dbReference>
<name>A0AAV9J0B7_CYACA</name>
<feature type="domain" description="SRP54-type proteins GTP-binding" evidence="9">
    <location>
        <begin position="557"/>
        <end position="570"/>
    </location>
</feature>
<comment type="similarity">
    <text evidence="2">Belongs to the GTP-binding SRP family.</text>
</comment>
<accession>A0AAV9J0B7</accession>
<dbReference type="Gene3D" id="1.20.120.140">
    <property type="entry name" value="Signal recognition particle SRP54, nucleotide-binding domain"/>
    <property type="match status" value="1"/>
</dbReference>
<dbReference type="GO" id="GO:0003924">
    <property type="term" value="F:GTPase activity"/>
    <property type="evidence" value="ECO:0007669"/>
    <property type="project" value="TreeGrafter"/>
</dbReference>
<dbReference type="SUPFAM" id="SSF47364">
    <property type="entry name" value="Domain of the SRP/SRP receptor G-proteins"/>
    <property type="match status" value="1"/>
</dbReference>
<feature type="compositionally biased region" description="Acidic residues" evidence="8">
    <location>
        <begin position="239"/>
        <end position="248"/>
    </location>
</feature>
<keyword evidence="4" id="KW-0256">Endoplasmic reticulum</keyword>
<evidence type="ECO:0000256" key="1">
    <source>
        <dbReference type="ARBA" id="ARBA00004397"/>
    </source>
</evidence>
<evidence type="ECO:0000256" key="7">
    <source>
        <dbReference type="ARBA" id="ARBA00023170"/>
    </source>
</evidence>
<dbReference type="InterPro" id="IPR036225">
    <property type="entry name" value="SRP/SRP_N"/>
</dbReference>
<evidence type="ECO:0000256" key="4">
    <source>
        <dbReference type="ARBA" id="ARBA00022824"/>
    </source>
</evidence>
<dbReference type="Pfam" id="PF00448">
    <property type="entry name" value="SRP54"/>
    <property type="match status" value="1"/>
</dbReference>
<dbReference type="Gene3D" id="3.30.450.60">
    <property type="match status" value="1"/>
</dbReference>
<protein>
    <recommendedName>
        <fullName evidence="9">SRP54-type proteins GTP-binding domain-containing protein</fullName>
    </recommendedName>
</protein>
<dbReference type="GO" id="GO:0006614">
    <property type="term" value="P:SRP-dependent cotranslational protein targeting to membrane"/>
    <property type="evidence" value="ECO:0007669"/>
    <property type="project" value="InterPro"/>
</dbReference>
<dbReference type="CDD" id="cd17876">
    <property type="entry name" value="SRalpha_C"/>
    <property type="match status" value="1"/>
</dbReference>
<organism evidence="10 11">
    <name type="scientific">Cyanidium caldarium</name>
    <name type="common">Red alga</name>
    <dbReference type="NCBI Taxonomy" id="2771"/>
    <lineage>
        <taxon>Eukaryota</taxon>
        <taxon>Rhodophyta</taxon>
        <taxon>Bangiophyceae</taxon>
        <taxon>Cyanidiales</taxon>
        <taxon>Cyanidiaceae</taxon>
        <taxon>Cyanidium</taxon>
    </lineage>
</organism>
<dbReference type="Proteomes" id="UP001301350">
    <property type="component" value="Unassembled WGS sequence"/>
</dbReference>
<keyword evidence="7" id="KW-0675">Receptor</keyword>
<keyword evidence="6" id="KW-0472">Membrane</keyword>
<keyword evidence="11" id="KW-1185">Reference proteome</keyword>
<dbReference type="InterPro" id="IPR003593">
    <property type="entry name" value="AAA+_ATPase"/>
</dbReference>
<evidence type="ECO:0000259" key="9">
    <source>
        <dbReference type="PROSITE" id="PS00300"/>
    </source>
</evidence>
<dbReference type="InterPro" id="IPR000897">
    <property type="entry name" value="SRP54_GTPase_dom"/>
</dbReference>
<keyword evidence="5" id="KW-0342">GTP-binding</keyword>
<evidence type="ECO:0000256" key="5">
    <source>
        <dbReference type="ARBA" id="ARBA00023134"/>
    </source>
</evidence>
<dbReference type="GO" id="GO:0005525">
    <property type="term" value="F:GTP binding"/>
    <property type="evidence" value="ECO:0007669"/>
    <property type="project" value="UniProtKB-KW"/>
</dbReference>
<feature type="compositionally biased region" description="Low complexity" evidence="8">
    <location>
        <begin position="121"/>
        <end position="135"/>
    </location>
</feature>
<dbReference type="PANTHER" id="PTHR43134">
    <property type="entry name" value="SIGNAL RECOGNITION PARTICLE RECEPTOR SUBUNIT ALPHA"/>
    <property type="match status" value="1"/>
</dbReference>
<dbReference type="InterPro" id="IPR013822">
    <property type="entry name" value="Signal_recog_particl_SRP54_hlx"/>
</dbReference>
<dbReference type="SUPFAM" id="SSF64356">
    <property type="entry name" value="SNARE-like"/>
    <property type="match status" value="1"/>
</dbReference>
<dbReference type="SMART" id="SM00382">
    <property type="entry name" value="AAA"/>
    <property type="match status" value="1"/>
</dbReference>
<comment type="subcellular location">
    <subcellularLocation>
        <location evidence="1">Endoplasmic reticulum membrane</location>
        <topology evidence="1">Peripheral membrane protein</topology>
        <orientation evidence="1">Cytoplasmic side</orientation>
    </subcellularLocation>
</comment>
<dbReference type="InterPro" id="IPR042101">
    <property type="entry name" value="SRP54_N_sf"/>
</dbReference>
<evidence type="ECO:0000256" key="6">
    <source>
        <dbReference type="ARBA" id="ARBA00023136"/>
    </source>
</evidence>
<evidence type="ECO:0000313" key="11">
    <source>
        <dbReference type="Proteomes" id="UP001301350"/>
    </source>
</evidence>
<dbReference type="FunFam" id="3.40.50.300:FF:000188">
    <property type="entry name" value="signal recognition particle receptor subunit alpha"/>
    <property type="match status" value="1"/>
</dbReference>